<reference evidence="3 4" key="1">
    <citation type="submission" date="2024-11" db="EMBL/GenBank/DDBJ databases">
        <title>Adaptive evolution of stress response genes in parasites aligns with host niche diversity.</title>
        <authorList>
            <person name="Hahn C."/>
            <person name="Resl P."/>
        </authorList>
    </citation>
    <scope>NUCLEOTIDE SEQUENCE [LARGE SCALE GENOMIC DNA]</scope>
    <source>
        <strain evidence="3">EGGRZ-B1_66</strain>
        <tissue evidence="3">Body</tissue>
    </source>
</reference>
<evidence type="ECO:0000313" key="4">
    <source>
        <dbReference type="Proteomes" id="UP001626550"/>
    </source>
</evidence>
<dbReference type="InterPro" id="IPR056759">
    <property type="entry name" value="DYH2-5-8_CC"/>
</dbReference>
<name>A0ABD2Q5B0_9PLAT</name>
<dbReference type="InterPro" id="IPR042222">
    <property type="entry name" value="Dynein_2_N"/>
</dbReference>
<protein>
    <submittedName>
        <fullName evidence="3">Dynein heavy chain 2, axonemal</fullName>
    </submittedName>
</protein>
<dbReference type="PANTHER" id="PTHR45703:SF32">
    <property type="entry name" value="DYNEINS HEAVY CHAIN"/>
    <property type="match status" value="1"/>
</dbReference>
<feature type="domain" description="Dynein heavy chain linker" evidence="1">
    <location>
        <begin position="504"/>
        <end position="602"/>
    </location>
</feature>
<accession>A0ABD2Q5B0</accession>
<dbReference type="AlphaFoldDB" id="A0ABD2Q5B0"/>
<gene>
    <name evidence="3" type="primary">DNAH2_1</name>
    <name evidence="3" type="ORF">Ciccas_006589</name>
</gene>
<keyword evidence="4" id="KW-1185">Reference proteome</keyword>
<proteinExistence type="predicted"/>
<dbReference type="InterPro" id="IPR013602">
    <property type="entry name" value="Dynein_heavy_linker"/>
</dbReference>
<dbReference type="Pfam" id="PF08393">
    <property type="entry name" value="DHC_N2"/>
    <property type="match status" value="1"/>
</dbReference>
<comment type="caution">
    <text evidence="3">The sequence shown here is derived from an EMBL/GenBank/DDBJ whole genome shotgun (WGS) entry which is preliminary data.</text>
</comment>
<dbReference type="Gene3D" id="1.20.140.100">
    <property type="entry name" value="Dynein heavy chain, N-terminal domain 2"/>
    <property type="match status" value="1"/>
</dbReference>
<feature type="non-terminal residue" evidence="3">
    <location>
        <position position="603"/>
    </location>
</feature>
<evidence type="ECO:0000313" key="3">
    <source>
        <dbReference type="EMBL" id="KAL3314783.1"/>
    </source>
</evidence>
<feature type="domain" description="Dynein axonemal heavy chain 2/5/8 coiled-coil" evidence="2">
    <location>
        <begin position="257"/>
        <end position="357"/>
    </location>
</feature>
<dbReference type="EMBL" id="JBJKFK010000907">
    <property type="protein sequence ID" value="KAL3314783.1"/>
    <property type="molecule type" value="Genomic_DNA"/>
</dbReference>
<organism evidence="3 4">
    <name type="scientific">Cichlidogyrus casuarinus</name>
    <dbReference type="NCBI Taxonomy" id="1844966"/>
    <lineage>
        <taxon>Eukaryota</taxon>
        <taxon>Metazoa</taxon>
        <taxon>Spiralia</taxon>
        <taxon>Lophotrochozoa</taxon>
        <taxon>Platyhelminthes</taxon>
        <taxon>Monogenea</taxon>
        <taxon>Monopisthocotylea</taxon>
        <taxon>Dactylogyridea</taxon>
        <taxon>Ancyrocephalidae</taxon>
        <taxon>Cichlidogyrus</taxon>
    </lineage>
</organism>
<evidence type="ECO:0000259" key="2">
    <source>
        <dbReference type="Pfam" id="PF25007"/>
    </source>
</evidence>
<dbReference type="InterPro" id="IPR026983">
    <property type="entry name" value="DHC"/>
</dbReference>
<dbReference type="Proteomes" id="UP001626550">
    <property type="component" value="Unassembled WGS sequence"/>
</dbReference>
<dbReference type="PANTHER" id="PTHR45703">
    <property type="entry name" value="DYNEIN HEAVY CHAIN"/>
    <property type="match status" value="1"/>
</dbReference>
<dbReference type="Pfam" id="PF25007">
    <property type="entry name" value="DYH2-5-8_CC"/>
    <property type="match status" value="1"/>
</dbReference>
<evidence type="ECO:0000259" key="1">
    <source>
        <dbReference type="Pfam" id="PF08393"/>
    </source>
</evidence>
<sequence length="603" mass="70557">MKTDEFKRSNLHMQNDCRNIVKELMIKIEPNRIYRGNEFQDSQIDHRKRVLKELKHRHDSILNSIKDIKLIFDTLDDFSDTSKWDAYVSKIDSYCEEAFRINFRESLLIMNKALKGDGRNDPDPLFNVTVNLEDHNMIFMPTLTSLSELVANLSKEFLRIISNFPRIRDIHCSNAKTTSKMASLAEILGQDIELGEIQINMSKEMQKINKTLEVPLGNWDLYRDIWEIDKDEFIVKLRKENPPCADIDADILRYNEVANKVDYAYDFMEQCRENLSVEPETLDTLGVILKTLDDTNLKKIQLEESFVNIEEQFVILDKCEMDYSEQLIQRRANIASDWNKFRHKETFKNGLLADADEWRKKLAELLSTISKSGPTGLMAPAKALKILDGFYESLESLKEMEKRIRKGLTIFKVELGASKDIPVIERELETFKSIWLLFLDLLVADMEDQSNTIYKKISKYVRENKDQNWQFLESIKIRLERFRKTLPLIMDLKNKAMRLRHWDQYAEVLGEVSTAASKELAIEKNIANIDKQWENLEIDLLPYKDKGHFKIRSLDDATQTLEDNQVQLTTMKASRFVKPFEQLVEGWVKRLTKIGEIMDALLL</sequence>